<accession>A0A6N6VGH0</accession>
<proteinExistence type="predicted"/>
<evidence type="ECO:0000313" key="2">
    <source>
        <dbReference type="Proteomes" id="UP000468901"/>
    </source>
</evidence>
<keyword evidence="2" id="KW-1185">Reference proteome</keyword>
<dbReference type="SUPFAM" id="SSF159245">
    <property type="entry name" value="AttH-like"/>
    <property type="match status" value="1"/>
</dbReference>
<dbReference type="Proteomes" id="UP000468901">
    <property type="component" value="Unassembled WGS sequence"/>
</dbReference>
<sequence length="368" mass="41705">MLTKADDFPIHQTAEPIAYSGTDRNFYDRYFFNGYTKSGDVFFAAALGVYPHINIMDASFCVVVNGVQHNIHASRFLNMERMDTHVGPISVDVVEPLQSLRIRVADNEHGIRADVTFHARTRALKEPRFTRRNGPRTLMDLTRLTQNGTYEGWIEVKGQRFEVKRDTFWGTRDRSWGVRTIGASDPQPMVPPMPFQFYWLWAPLNFEDRITLYHVNDDEHGDAWNQNAVMCPEGGEPEEISNCHSELQYIPGSRHAKSATIFLDHHKGGRSRIDLTPKWNFYMLGLGYGHPEWSHGAYKGELAVGYEEFKLSEVPSYVPPHLHIQAFVDAKLTLPDGSTRAGSGVLEQLIIGPHAPSGFSDILDPFKG</sequence>
<reference evidence="1 2" key="1">
    <citation type="submission" date="2019-09" db="EMBL/GenBank/DDBJ databases">
        <title>Parvibaculum sedimenti sp. nov., isolated from sediment.</title>
        <authorList>
            <person name="Wang Y."/>
        </authorList>
    </citation>
    <scope>NUCLEOTIDE SEQUENCE [LARGE SCALE GENOMIC DNA]</scope>
    <source>
        <strain evidence="1 2">HXT-9</strain>
    </source>
</reference>
<dbReference type="RefSeq" id="WP_152217103.1">
    <property type="nucleotide sequence ID" value="NZ_JBAQYD010000008.1"/>
</dbReference>
<dbReference type="AlphaFoldDB" id="A0A6N6VGH0"/>
<dbReference type="EMBL" id="WESC01000014">
    <property type="protein sequence ID" value="KAB7739012.1"/>
    <property type="molecule type" value="Genomic_DNA"/>
</dbReference>
<evidence type="ECO:0000313" key="1">
    <source>
        <dbReference type="EMBL" id="KAB7739012.1"/>
    </source>
</evidence>
<organism evidence="1 2">
    <name type="scientific">Parvibaculum sedimenti</name>
    <dbReference type="NCBI Taxonomy" id="2608632"/>
    <lineage>
        <taxon>Bacteria</taxon>
        <taxon>Pseudomonadati</taxon>
        <taxon>Pseudomonadota</taxon>
        <taxon>Alphaproteobacteria</taxon>
        <taxon>Hyphomicrobiales</taxon>
        <taxon>Parvibaculaceae</taxon>
        <taxon>Parvibaculum</taxon>
    </lineage>
</organism>
<name>A0A6N6VGH0_9HYPH</name>
<protein>
    <submittedName>
        <fullName evidence="1">Uncharacterized protein</fullName>
    </submittedName>
</protein>
<comment type="caution">
    <text evidence="1">The sequence shown here is derived from an EMBL/GenBank/DDBJ whole genome shotgun (WGS) entry which is preliminary data.</text>
</comment>
<gene>
    <name evidence="1" type="ORF">F2P47_14540</name>
</gene>